<feature type="domain" description="ABC transporter" evidence="5">
    <location>
        <begin position="243"/>
        <end position="500"/>
    </location>
</feature>
<evidence type="ECO:0000256" key="2">
    <source>
        <dbReference type="ARBA" id="ARBA00022737"/>
    </source>
</evidence>
<evidence type="ECO:0000313" key="6">
    <source>
        <dbReference type="EMBL" id="MCU6787981.1"/>
    </source>
</evidence>
<dbReference type="InterPro" id="IPR027417">
    <property type="entry name" value="P-loop_NTPase"/>
</dbReference>
<keyword evidence="7" id="KW-1185">Reference proteome</keyword>
<accession>A0ABT2U026</accession>
<keyword evidence="3" id="KW-0547">Nucleotide-binding</keyword>
<evidence type="ECO:0000256" key="1">
    <source>
        <dbReference type="ARBA" id="ARBA00022448"/>
    </source>
</evidence>
<feature type="domain" description="ABC transporter" evidence="5">
    <location>
        <begin position="8"/>
        <end position="244"/>
    </location>
</feature>
<dbReference type="InterPro" id="IPR003593">
    <property type="entry name" value="AAA+_ATPase"/>
</dbReference>
<keyword evidence="4 6" id="KW-0067">ATP-binding</keyword>
<gene>
    <name evidence="6" type="ORF">OCV66_02595</name>
</gene>
<name>A0ABT2U026_9FIRM</name>
<reference evidence="6 7" key="1">
    <citation type="journal article" date="2021" name="ISME Commun">
        <title>Automated analysis of genomic sequences facilitates high-throughput and comprehensive description of bacteria.</title>
        <authorList>
            <person name="Hitch T.C.A."/>
        </authorList>
    </citation>
    <scope>NUCLEOTIDE SEQUENCE [LARGE SCALE GENOMIC DNA]</scope>
    <source>
        <strain evidence="6 7">Sanger_34</strain>
    </source>
</reference>
<dbReference type="CDD" id="cd03215">
    <property type="entry name" value="ABC_Carb_Monos_II"/>
    <property type="match status" value="1"/>
</dbReference>
<keyword evidence="1" id="KW-0813">Transport</keyword>
<dbReference type="PANTHER" id="PTHR43790:SF9">
    <property type="entry name" value="GALACTOFURANOSE TRANSPORTER ATP-BINDING PROTEIN YTFR"/>
    <property type="match status" value="1"/>
</dbReference>
<dbReference type="RefSeq" id="WP_147573747.1">
    <property type="nucleotide sequence ID" value="NZ_JAOQJE010000002.1"/>
</dbReference>
<evidence type="ECO:0000313" key="7">
    <source>
        <dbReference type="Proteomes" id="UP001652397"/>
    </source>
</evidence>
<protein>
    <submittedName>
        <fullName evidence="6">Sugar ABC transporter ATP-binding protein</fullName>
    </submittedName>
</protein>
<dbReference type="SMART" id="SM00382">
    <property type="entry name" value="AAA"/>
    <property type="match status" value="2"/>
</dbReference>
<dbReference type="Pfam" id="PF00005">
    <property type="entry name" value="ABC_tran"/>
    <property type="match status" value="2"/>
</dbReference>
<dbReference type="CDD" id="cd03216">
    <property type="entry name" value="ABC_Carb_Monos_I"/>
    <property type="match status" value="1"/>
</dbReference>
<dbReference type="EMBL" id="JAOQJE010000002">
    <property type="protein sequence ID" value="MCU6787981.1"/>
    <property type="molecule type" value="Genomic_DNA"/>
</dbReference>
<comment type="caution">
    <text evidence="6">The sequence shown here is derived from an EMBL/GenBank/DDBJ whole genome shotgun (WGS) entry which is preliminary data.</text>
</comment>
<dbReference type="PROSITE" id="PS50893">
    <property type="entry name" value="ABC_TRANSPORTER_2"/>
    <property type="match status" value="2"/>
</dbReference>
<dbReference type="PANTHER" id="PTHR43790">
    <property type="entry name" value="CARBOHYDRATE TRANSPORT ATP-BINDING PROTEIN MG119-RELATED"/>
    <property type="match status" value="1"/>
</dbReference>
<keyword evidence="2" id="KW-0677">Repeat</keyword>
<evidence type="ECO:0000259" key="5">
    <source>
        <dbReference type="PROSITE" id="PS50893"/>
    </source>
</evidence>
<dbReference type="InterPro" id="IPR017871">
    <property type="entry name" value="ABC_transporter-like_CS"/>
</dbReference>
<sequence length="505" mass="55630">MDLRQTVLEAKDICKSFYDNLVLDHVNFSCTSGEIHTLVGENGAGKSTLMRIFSGVYQPTSGELYLNGKPVKFTGTLQAQQAGVSIIHQEFNLVPHMSIAENIFLGRQLRKKGGNLDFPAMRRRTEELSRMMRMELEPDAPVCSLTVAQQQMVEIMKAIELDTQIIIMDEPTAALTPVEVSSLFAAMRRLRDEGRTIIYISHRLNEVFDISDRITVLKDGVMAATLRTEETTKDEVVSLMVGRKLDNIFPPRDEAAAGEVRLQAEGLVIAPGKGPASFSVRAGEILGVTGLEGQGQRELLRALFGLHRLAAGKIFIDGQEVRIRSTREAMAHGVTFLTDDRKNEGLCLDLPIYRNISLPVFRRLKTGPFLTVQAERQETQRYMELMNIKAESSAKLVRKLSGGNQQKVLLGKCLSPAPKVLLVHEPTRGIDVAAKIEIYTLLKKLAREEQVAVVMLSSDLMEVLNVSDRILVVYGGGISGELAAADATEESVMRLATGVAKEAAV</sequence>
<evidence type="ECO:0000256" key="3">
    <source>
        <dbReference type="ARBA" id="ARBA00022741"/>
    </source>
</evidence>
<dbReference type="Proteomes" id="UP001652397">
    <property type="component" value="Unassembled WGS sequence"/>
</dbReference>
<dbReference type="SUPFAM" id="SSF52540">
    <property type="entry name" value="P-loop containing nucleoside triphosphate hydrolases"/>
    <property type="match status" value="2"/>
</dbReference>
<dbReference type="PROSITE" id="PS00211">
    <property type="entry name" value="ABC_TRANSPORTER_1"/>
    <property type="match status" value="1"/>
</dbReference>
<dbReference type="InterPro" id="IPR003439">
    <property type="entry name" value="ABC_transporter-like_ATP-bd"/>
</dbReference>
<organism evidence="6 7">
    <name type="scientific">Agathobaculum ammoniilyticum</name>
    <dbReference type="NCBI Taxonomy" id="2981778"/>
    <lineage>
        <taxon>Bacteria</taxon>
        <taxon>Bacillati</taxon>
        <taxon>Bacillota</taxon>
        <taxon>Clostridia</taxon>
        <taxon>Eubacteriales</taxon>
        <taxon>Butyricicoccaceae</taxon>
        <taxon>Agathobaculum</taxon>
    </lineage>
</organism>
<dbReference type="GO" id="GO:0005524">
    <property type="term" value="F:ATP binding"/>
    <property type="evidence" value="ECO:0007669"/>
    <property type="project" value="UniProtKB-KW"/>
</dbReference>
<evidence type="ECO:0000256" key="4">
    <source>
        <dbReference type="ARBA" id="ARBA00022840"/>
    </source>
</evidence>
<dbReference type="InterPro" id="IPR050107">
    <property type="entry name" value="ABC_carbohydrate_import_ATPase"/>
</dbReference>
<dbReference type="Gene3D" id="3.40.50.300">
    <property type="entry name" value="P-loop containing nucleotide triphosphate hydrolases"/>
    <property type="match status" value="2"/>
</dbReference>
<proteinExistence type="predicted"/>